<sequence length="87" mass="9672">MQLTFTLADDIALQVQALPNSNEFVNQAIKKALLHKVGNAAEQPSKWALFAQDIENSPELQLGDYAEQLKADLREVRDNFAFPGDEA</sequence>
<reference evidence="1 2" key="1">
    <citation type="submission" date="2017-06" db="EMBL/GenBank/DDBJ databases">
        <title>Genome Sequencing of the methanotroph Methylovulum psychrotolerants str. HV10-M2 isolated from a high-altitude environment.</title>
        <authorList>
            <person name="Mateos-Rivera A."/>
        </authorList>
    </citation>
    <scope>NUCLEOTIDE SEQUENCE [LARGE SCALE GENOMIC DNA]</scope>
    <source>
        <strain evidence="1 2">HV10_M2</strain>
    </source>
</reference>
<dbReference type="EMBL" id="CP022129">
    <property type="protein sequence ID" value="ASF48247.1"/>
    <property type="molecule type" value="Genomic_DNA"/>
</dbReference>
<dbReference type="RefSeq" id="WP_088621117.1">
    <property type="nucleotide sequence ID" value="NZ_CP022129.1"/>
</dbReference>
<gene>
    <name evidence="1" type="ORF">CEK71_20480</name>
</gene>
<dbReference type="AlphaFoldDB" id="A0A1Z4C3X4"/>
<protein>
    <submittedName>
        <fullName evidence="1">Uncharacterized protein</fullName>
    </submittedName>
</protein>
<evidence type="ECO:0000313" key="2">
    <source>
        <dbReference type="Proteomes" id="UP000197019"/>
    </source>
</evidence>
<proteinExistence type="predicted"/>
<evidence type="ECO:0000313" key="1">
    <source>
        <dbReference type="EMBL" id="ASF48247.1"/>
    </source>
</evidence>
<dbReference type="Proteomes" id="UP000197019">
    <property type="component" value="Chromosome"/>
</dbReference>
<organism evidence="1 2">
    <name type="scientific">Methylovulum psychrotolerans</name>
    <dbReference type="NCBI Taxonomy" id="1704499"/>
    <lineage>
        <taxon>Bacteria</taxon>
        <taxon>Pseudomonadati</taxon>
        <taxon>Pseudomonadota</taxon>
        <taxon>Gammaproteobacteria</taxon>
        <taxon>Methylococcales</taxon>
        <taxon>Methylococcaceae</taxon>
        <taxon>Methylovulum</taxon>
    </lineage>
</organism>
<accession>A0A1Z4C3X4</accession>
<keyword evidence="2" id="KW-1185">Reference proteome</keyword>
<dbReference type="KEGG" id="mpsy:CEK71_20480"/>
<name>A0A1Z4C3X4_9GAMM</name>